<evidence type="ECO:0000256" key="6">
    <source>
        <dbReference type="ARBA" id="ARBA00022989"/>
    </source>
</evidence>
<dbReference type="SUPFAM" id="SSF81321">
    <property type="entry name" value="Family A G protein-coupled receptor-like"/>
    <property type="match status" value="2"/>
</dbReference>
<reference evidence="14 15" key="1">
    <citation type="journal article" date="2020" name="Mol. Biol. Evol.">
        <title>Interspecific Gene Flow and the Evolution of Specialization in Black and White Rhinoceros.</title>
        <authorList>
            <person name="Moodley Y."/>
            <person name="Westbury M.V."/>
            <person name="Russo I.M."/>
            <person name="Gopalakrishnan S."/>
            <person name="Rakotoarivelo A."/>
            <person name="Olsen R.A."/>
            <person name="Prost S."/>
            <person name="Tunstall T."/>
            <person name="Ryder O.A."/>
            <person name="Dalen L."/>
            <person name="Bruford M.W."/>
        </authorList>
    </citation>
    <scope>NUCLEOTIDE SEQUENCE [LARGE SCALE GENOMIC DNA]</scope>
    <source>
        <strain evidence="14">SBR-YM</strain>
        <tissue evidence="14">Skin</tissue>
    </source>
</reference>
<evidence type="ECO:0000256" key="10">
    <source>
        <dbReference type="ARBA" id="ARBA00023224"/>
    </source>
</evidence>
<accession>A0A7J7EF46</accession>
<feature type="transmembrane region" description="Helical" evidence="12">
    <location>
        <begin position="6"/>
        <end position="32"/>
    </location>
</feature>
<evidence type="ECO:0000256" key="5">
    <source>
        <dbReference type="ARBA" id="ARBA00022692"/>
    </source>
</evidence>
<dbReference type="GO" id="GO:0033038">
    <property type="term" value="F:bitter taste receptor activity"/>
    <property type="evidence" value="ECO:0007669"/>
    <property type="project" value="InterPro"/>
</dbReference>
<name>A0A7J7EF46_DICBM</name>
<dbReference type="Pfam" id="PF05296">
    <property type="entry name" value="TAS2R"/>
    <property type="match status" value="2"/>
</dbReference>
<feature type="transmembrane region" description="Helical" evidence="12">
    <location>
        <begin position="389"/>
        <end position="410"/>
    </location>
</feature>
<evidence type="ECO:0000256" key="9">
    <source>
        <dbReference type="ARBA" id="ARBA00023170"/>
    </source>
</evidence>
<keyword evidence="6 12" id="KW-1133">Transmembrane helix</keyword>
<dbReference type="Gene3D" id="1.20.1070.10">
    <property type="entry name" value="Rhodopsin 7-helix transmembrane proteins"/>
    <property type="match status" value="1"/>
</dbReference>
<keyword evidence="8 12" id="KW-0472">Membrane</keyword>
<feature type="transmembrane region" description="Helical" evidence="12">
    <location>
        <begin position="302"/>
        <end position="325"/>
    </location>
</feature>
<feature type="transmembrane region" description="Helical" evidence="12">
    <location>
        <begin position="270"/>
        <end position="290"/>
    </location>
</feature>
<keyword evidence="3" id="KW-0919">Taste</keyword>
<keyword evidence="7" id="KW-0297">G-protein coupled receptor</keyword>
<evidence type="ECO:0000256" key="2">
    <source>
        <dbReference type="ARBA" id="ARBA00007376"/>
    </source>
</evidence>
<evidence type="ECO:0000256" key="13">
    <source>
        <dbReference type="SAM" id="SignalP"/>
    </source>
</evidence>
<evidence type="ECO:0000256" key="12">
    <source>
        <dbReference type="SAM" id="Phobius"/>
    </source>
</evidence>
<evidence type="ECO:0000256" key="3">
    <source>
        <dbReference type="ARBA" id="ARBA00022480"/>
    </source>
</evidence>
<feature type="signal peptide" evidence="13">
    <location>
        <begin position="1"/>
        <end position="19"/>
    </location>
</feature>
<evidence type="ECO:0000313" key="15">
    <source>
        <dbReference type="Proteomes" id="UP000551758"/>
    </source>
</evidence>
<evidence type="ECO:0000256" key="7">
    <source>
        <dbReference type="ARBA" id="ARBA00023040"/>
    </source>
</evidence>
<evidence type="ECO:0000256" key="11">
    <source>
        <dbReference type="RuleBase" id="RU004423"/>
    </source>
</evidence>
<dbReference type="AlphaFoldDB" id="A0A7J7EF46"/>
<keyword evidence="10" id="KW-0807">Transducer</keyword>
<dbReference type="Proteomes" id="UP000551758">
    <property type="component" value="Unassembled WGS sequence"/>
</dbReference>
<keyword evidence="4" id="KW-0716">Sensory transduction</keyword>
<comment type="similarity">
    <text evidence="2 11">Belongs to the G-protein coupled receptor T2R family.</text>
</comment>
<feature type="transmembrane region" description="Helical" evidence="12">
    <location>
        <begin position="469"/>
        <end position="489"/>
    </location>
</feature>
<dbReference type="GO" id="GO:0004930">
    <property type="term" value="F:G protein-coupled receptor activity"/>
    <property type="evidence" value="ECO:0007669"/>
    <property type="project" value="UniProtKB-KW"/>
</dbReference>
<keyword evidence="13" id="KW-0732">Signal</keyword>
<feature type="transmembrane region" description="Helical" evidence="12">
    <location>
        <begin position="182"/>
        <end position="207"/>
    </location>
</feature>
<evidence type="ECO:0000256" key="4">
    <source>
        <dbReference type="ARBA" id="ARBA00022606"/>
    </source>
</evidence>
<protein>
    <recommendedName>
        <fullName evidence="16">Taste receptor type 2</fullName>
    </recommendedName>
</protein>
<keyword evidence="9" id="KW-0675">Receptor</keyword>
<feature type="transmembrane region" description="Helical" evidence="12">
    <location>
        <begin position="439"/>
        <end position="457"/>
    </location>
</feature>
<evidence type="ECO:0000256" key="1">
    <source>
        <dbReference type="ARBA" id="ARBA00004141"/>
    </source>
</evidence>
<evidence type="ECO:0008006" key="16">
    <source>
        <dbReference type="Google" id="ProtNLM"/>
    </source>
</evidence>
<proteinExistence type="inferred from homology"/>
<dbReference type="InterPro" id="IPR007960">
    <property type="entry name" value="TAS2R"/>
</dbReference>
<comment type="subcellular location">
    <subcellularLocation>
        <location evidence="1">Membrane</location>
        <topology evidence="1">Multi-pass membrane protein</topology>
    </subcellularLocation>
</comment>
<evidence type="ECO:0000313" key="14">
    <source>
        <dbReference type="EMBL" id="KAF5914440.1"/>
    </source>
</evidence>
<sequence length="531" mass="61461">MPSSSTLIFMVIFFLESLAAMFQNGFMVAVLGREWMRCHTLPSGDMIVTCLAASRFCLHGMALLNNLMGSFGFRSRVNYFNISWVFINTLTFWLTAWLATFYCVKISSFFHPIFYWLKWRISQSVPRLLLGSLIISGVTVISLASGHSILVQMSVSQSSHGNSTLAERIQTIYRNFFLPNKVLVLLIPFLLFLVSTLLLIFSLHWHLQQMRSHRPDRHDPSIQAHIVALRSLAFFLIFYTLYFLYLIIVSMHITTLVWVRCRTLPTGDMIVAYLAASQFCLHGMALLNNLTGSFDFCSKVCYFNIPWDFITSLSFWLTAWLALFYCVKISSFSHPIFFWLKWRISQSVPRLLLGSLIISGHCSQSSHGNHTLADRIWTFSQPFFLSEEVFVLSIPFLLILVSTLLLMFSLRRHLWQMRDHKPGPRDPSTQAHTMALKSLAFFLVFYTSHFLSLIIAVMKITSLQNHWHWAWEVVTYAGICLRSSILVLSSHKLRKALKMLPWKALEKRWFISSYHNMSELMTSYREGIKEL</sequence>
<organism evidence="14 15">
    <name type="scientific">Diceros bicornis minor</name>
    <name type="common">South-central black rhinoceros</name>
    <dbReference type="NCBI Taxonomy" id="77932"/>
    <lineage>
        <taxon>Eukaryota</taxon>
        <taxon>Metazoa</taxon>
        <taxon>Chordata</taxon>
        <taxon>Craniata</taxon>
        <taxon>Vertebrata</taxon>
        <taxon>Euteleostomi</taxon>
        <taxon>Mammalia</taxon>
        <taxon>Eutheria</taxon>
        <taxon>Laurasiatheria</taxon>
        <taxon>Perissodactyla</taxon>
        <taxon>Rhinocerotidae</taxon>
        <taxon>Diceros</taxon>
    </lineage>
</organism>
<dbReference type="PANTHER" id="PTHR11394:SF69">
    <property type="entry name" value="TASTE RECEPTOR TYPE 2 MEMBER 134"/>
    <property type="match status" value="1"/>
</dbReference>
<gene>
    <name evidence="14" type="ORF">HPG69_016391</name>
</gene>
<dbReference type="GO" id="GO:0016020">
    <property type="term" value="C:membrane"/>
    <property type="evidence" value="ECO:0007669"/>
    <property type="project" value="UniProtKB-SubCell"/>
</dbReference>
<dbReference type="FunFam" id="1.20.1070.10:FF:000055">
    <property type="entry name" value="Taste receptor type 2"/>
    <property type="match status" value="2"/>
</dbReference>
<keyword evidence="5 12" id="KW-0812">Transmembrane</keyword>
<comment type="caution">
    <text evidence="14">The sequence shown here is derived from an EMBL/GenBank/DDBJ whole genome shotgun (WGS) entry which is preliminary data.</text>
</comment>
<feature type="transmembrane region" description="Helical" evidence="12">
    <location>
        <begin position="125"/>
        <end position="144"/>
    </location>
</feature>
<dbReference type="EMBL" id="JACDTQ010003235">
    <property type="protein sequence ID" value="KAF5914440.1"/>
    <property type="molecule type" value="Genomic_DNA"/>
</dbReference>
<feature type="transmembrane region" description="Helical" evidence="12">
    <location>
        <begin position="84"/>
        <end position="104"/>
    </location>
</feature>
<feature type="transmembrane region" description="Helical" evidence="12">
    <location>
        <begin position="44"/>
        <end position="64"/>
    </location>
</feature>
<evidence type="ECO:0000256" key="8">
    <source>
        <dbReference type="ARBA" id="ARBA00023136"/>
    </source>
</evidence>
<dbReference type="PANTHER" id="PTHR11394">
    <property type="entry name" value="TASTE RECEPTOR TYPE 2"/>
    <property type="match status" value="1"/>
</dbReference>
<feature type="transmembrane region" description="Helical" evidence="12">
    <location>
        <begin position="227"/>
        <end position="250"/>
    </location>
</feature>
<feature type="chain" id="PRO_5029614199" description="Taste receptor type 2" evidence="13">
    <location>
        <begin position="20"/>
        <end position="531"/>
    </location>
</feature>
<keyword evidence="15" id="KW-1185">Reference proteome</keyword>